<keyword evidence="2" id="KW-1185">Reference proteome</keyword>
<evidence type="ECO:0000313" key="1">
    <source>
        <dbReference type="EMBL" id="CAG7834875.1"/>
    </source>
</evidence>
<name>A0A8J2MAA2_9HEXA</name>
<dbReference type="AlphaFoldDB" id="A0A8J2MAA2"/>
<reference evidence="1" key="1">
    <citation type="submission" date="2021-06" db="EMBL/GenBank/DDBJ databases">
        <authorList>
            <person name="Hodson N. C."/>
            <person name="Mongue J. A."/>
            <person name="Jaron S. K."/>
        </authorList>
    </citation>
    <scope>NUCLEOTIDE SEQUENCE</scope>
</reference>
<organism evidence="1 2">
    <name type="scientific">Allacma fusca</name>
    <dbReference type="NCBI Taxonomy" id="39272"/>
    <lineage>
        <taxon>Eukaryota</taxon>
        <taxon>Metazoa</taxon>
        <taxon>Ecdysozoa</taxon>
        <taxon>Arthropoda</taxon>
        <taxon>Hexapoda</taxon>
        <taxon>Collembola</taxon>
        <taxon>Symphypleona</taxon>
        <taxon>Sminthuridae</taxon>
        <taxon>Allacma</taxon>
    </lineage>
</organism>
<evidence type="ECO:0000313" key="2">
    <source>
        <dbReference type="Proteomes" id="UP000708208"/>
    </source>
</evidence>
<protein>
    <submittedName>
        <fullName evidence="1">Uncharacterized protein</fullName>
    </submittedName>
</protein>
<dbReference type="EMBL" id="CAJVCH010570423">
    <property type="protein sequence ID" value="CAG7834875.1"/>
    <property type="molecule type" value="Genomic_DNA"/>
</dbReference>
<gene>
    <name evidence="1" type="ORF">AFUS01_LOCUS44324</name>
</gene>
<sequence>MQKCNMQCIVNEMTLRVGLLLVLNLSLYSAFYAEKLHCSVQLAHIGQHNSSYVSSFLNSTGRIFALGLSAVQYFRRQIIHIDEKVLPA</sequence>
<proteinExistence type="predicted"/>
<accession>A0A8J2MAA2</accession>
<comment type="caution">
    <text evidence="1">The sequence shown here is derived from an EMBL/GenBank/DDBJ whole genome shotgun (WGS) entry which is preliminary data.</text>
</comment>
<dbReference type="Proteomes" id="UP000708208">
    <property type="component" value="Unassembled WGS sequence"/>
</dbReference>